<keyword evidence="7" id="KW-1185">Reference proteome</keyword>
<feature type="domain" description="Plastocyanin-like" evidence="4">
    <location>
        <begin position="226"/>
        <end position="326"/>
    </location>
</feature>
<evidence type="ECO:0000259" key="4">
    <source>
        <dbReference type="Pfam" id="PF07731"/>
    </source>
</evidence>
<dbReference type="Pfam" id="PF07732">
    <property type="entry name" value="Cu-oxidase_3"/>
    <property type="match status" value="1"/>
</dbReference>
<sequence>MGRGRARQGGGAGHGASVISRTSRSYTSAIAFALPALFALRSGSAAASDTLPAIGYHDNSVAAGRDRAGVREVTFEIRRGLWRPNGPDRPGTRMLAFAEPGQPLRLPGPLVRVSAGTRLAITVRNGSDSIVVLRGLSANPTDSLVLAPGASGTVRSIADQSGTRFYHGTFAGLTLKNLRGDDAHLAGAIIVDPPDQRRRDAVFVISSSFHGRDSLGRVSTEREPIWIVNGRPWPFTQRLTGAVGDSLRYRVLNASWDAHPMHLHGTYFRVVARGGPWRDTTLAPDAERMVATELVPSGATMAMAWMPDRPGTWLMHCHFTSHVMQNIGFGSDSLSPAEYDARLLHPHGGDPNRHVEQEMGGLFMTITVPPPRGWTLPTAPRKVITFDVPRDSVAGDMMPAFSPTVTDGATVSQPEVRAGPGGMLLLHQGEPTTVRVRNRSGEHTAIHWHGMELENLYDGVVGLGGTPGKRTPAVAPGESFDAYMTPPRAGTFIYHTHLMEVRQQQRGLYGAMIVLPAGATWDASRDHVFVLGTLRDSGPMLNGAKVSPTLDIAAGVTHRMRFINVTTGSSSARWQLVRADSTLTEWTRHAKDAVDLPEAQRISVPARQAVSIGETYDVLFSPSAPGEYRLEIRLASGRLLGQQTIRVVARP</sequence>
<dbReference type="eggNOG" id="COG2132">
    <property type="taxonomic scope" value="Bacteria"/>
</dbReference>
<dbReference type="Proteomes" id="UP000076404">
    <property type="component" value="Chromosome"/>
</dbReference>
<dbReference type="GO" id="GO:0005507">
    <property type="term" value="F:copper ion binding"/>
    <property type="evidence" value="ECO:0007669"/>
    <property type="project" value="InterPro"/>
</dbReference>
<feature type="domain" description="Plastocyanin-like" evidence="5">
    <location>
        <begin position="420"/>
        <end position="516"/>
    </location>
</feature>
<dbReference type="STRING" id="1379270.GEMMAAP_01975"/>
<dbReference type="GO" id="GO:0016491">
    <property type="term" value="F:oxidoreductase activity"/>
    <property type="evidence" value="ECO:0007669"/>
    <property type="project" value="UniProtKB-KW"/>
</dbReference>
<dbReference type="InterPro" id="IPR045087">
    <property type="entry name" value="Cu-oxidase_fam"/>
</dbReference>
<gene>
    <name evidence="6" type="ORF">GEMMAAP_01975</name>
</gene>
<name>A0A143BHF7_9BACT</name>
<accession>A0A143BHF7</accession>
<reference evidence="6 7" key="2">
    <citation type="journal article" date="2016" name="Environ. Microbiol. Rep.">
        <title>Metagenomic evidence for the presence of phototrophic Gemmatimonadetes bacteria in diverse environments.</title>
        <authorList>
            <person name="Zeng Y."/>
            <person name="Baumbach J."/>
            <person name="Barbosa E.G."/>
            <person name="Azevedo V."/>
            <person name="Zhang C."/>
            <person name="Koblizek M."/>
        </authorList>
    </citation>
    <scope>NUCLEOTIDE SEQUENCE [LARGE SCALE GENOMIC DNA]</scope>
    <source>
        <strain evidence="6 7">AP64</strain>
    </source>
</reference>
<evidence type="ECO:0008006" key="8">
    <source>
        <dbReference type="Google" id="ProtNLM"/>
    </source>
</evidence>
<evidence type="ECO:0000259" key="5">
    <source>
        <dbReference type="Pfam" id="PF07732"/>
    </source>
</evidence>
<dbReference type="InterPro" id="IPR011707">
    <property type="entry name" value="Cu-oxidase-like_N"/>
</dbReference>
<protein>
    <recommendedName>
        <fullName evidence="8">Plastocyanin-like domain-containing protein</fullName>
    </recommendedName>
</protein>
<proteinExistence type="predicted"/>
<dbReference type="InterPro" id="IPR011706">
    <property type="entry name" value="Cu-oxidase_C"/>
</dbReference>
<dbReference type="InterPro" id="IPR008972">
    <property type="entry name" value="Cupredoxin"/>
</dbReference>
<evidence type="ECO:0000313" key="6">
    <source>
        <dbReference type="EMBL" id="AMW03942.1"/>
    </source>
</evidence>
<dbReference type="KEGG" id="gph:GEMMAAP_01975"/>
<evidence type="ECO:0000313" key="7">
    <source>
        <dbReference type="Proteomes" id="UP000076404"/>
    </source>
</evidence>
<evidence type="ECO:0000256" key="3">
    <source>
        <dbReference type="ARBA" id="ARBA00023008"/>
    </source>
</evidence>
<keyword evidence="3" id="KW-0186">Copper</keyword>
<evidence type="ECO:0000256" key="2">
    <source>
        <dbReference type="ARBA" id="ARBA00023002"/>
    </source>
</evidence>
<dbReference type="Pfam" id="PF07731">
    <property type="entry name" value="Cu-oxidase_2"/>
    <property type="match status" value="1"/>
</dbReference>
<keyword evidence="2" id="KW-0560">Oxidoreductase</keyword>
<dbReference type="AlphaFoldDB" id="A0A143BHF7"/>
<dbReference type="EMBL" id="CP011454">
    <property type="protein sequence ID" value="AMW03942.1"/>
    <property type="molecule type" value="Genomic_DNA"/>
</dbReference>
<dbReference type="PANTHER" id="PTHR11709:SF394">
    <property type="entry name" value="FI03373P-RELATED"/>
    <property type="match status" value="1"/>
</dbReference>
<dbReference type="PANTHER" id="PTHR11709">
    <property type="entry name" value="MULTI-COPPER OXIDASE"/>
    <property type="match status" value="1"/>
</dbReference>
<keyword evidence="1" id="KW-0479">Metal-binding</keyword>
<dbReference type="SUPFAM" id="SSF49503">
    <property type="entry name" value="Cupredoxins"/>
    <property type="match status" value="3"/>
</dbReference>
<organism evidence="6 7">
    <name type="scientific">Gemmatimonas phototrophica</name>
    <dbReference type="NCBI Taxonomy" id="1379270"/>
    <lineage>
        <taxon>Bacteria</taxon>
        <taxon>Pseudomonadati</taxon>
        <taxon>Gemmatimonadota</taxon>
        <taxon>Gemmatimonadia</taxon>
        <taxon>Gemmatimonadales</taxon>
        <taxon>Gemmatimonadaceae</taxon>
        <taxon>Gemmatimonas</taxon>
    </lineage>
</organism>
<evidence type="ECO:0000256" key="1">
    <source>
        <dbReference type="ARBA" id="ARBA00022723"/>
    </source>
</evidence>
<dbReference type="Gene3D" id="2.60.40.420">
    <property type="entry name" value="Cupredoxins - blue copper proteins"/>
    <property type="match status" value="3"/>
</dbReference>
<reference evidence="6 7" key="1">
    <citation type="journal article" date="2014" name="Proc. Natl. Acad. Sci. U.S.A.">
        <title>Functional type 2 photosynthetic reaction centers found in the rare bacterial phylum Gemmatimonadetes.</title>
        <authorList>
            <person name="Zeng Y."/>
            <person name="Feng F."/>
            <person name="Medova H."/>
            <person name="Dean J."/>
            <person name="Koblizek M."/>
        </authorList>
    </citation>
    <scope>NUCLEOTIDE SEQUENCE [LARGE SCALE GENOMIC DNA]</scope>
    <source>
        <strain evidence="6 7">AP64</strain>
    </source>
</reference>